<dbReference type="OrthoDB" id="8906462at2"/>
<reference evidence="2 4" key="1">
    <citation type="submission" date="2015-11" db="EMBL/GenBank/DDBJ databases">
        <title>Genomic analysis of 38 Legionella species identifies large and diverse effector repertoires.</title>
        <authorList>
            <person name="Burstein D."/>
            <person name="Amaro F."/>
            <person name="Zusman T."/>
            <person name="Lifshitz Z."/>
            <person name="Cohen O."/>
            <person name="Gilbert J.A."/>
            <person name="Pupko T."/>
            <person name="Shuman H.A."/>
            <person name="Segal G."/>
        </authorList>
    </citation>
    <scope>NUCLEOTIDE SEQUENCE [LARGE SCALE GENOMIC DNA]</scope>
    <source>
        <strain evidence="2 4">ATCC 43877</strain>
    </source>
</reference>
<dbReference type="Proteomes" id="UP000254040">
    <property type="component" value="Unassembled WGS sequence"/>
</dbReference>
<gene>
    <name evidence="2" type="ORF">Lmor_1504</name>
    <name evidence="3" type="ORF">NCTC12239_01957</name>
</gene>
<name>A0A378JYA3_9GAMM</name>
<protein>
    <submittedName>
        <fullName evidence="3">Protein of uncharacterized function (DUF2845)</fullName>
    </submittedName>
</protein>
<evidence type="ECO:0000313" key="2">
    <source>
        <dbReference type="EMBL" id="KTD34107.1"/>
    </source>
</evidence>
<dbReference type="EMBL" id="LNYN01000020">
    <property type="protein sequence ID" value="KTD34107.1"/>
    <property type="molecule type" value="Genomic_DNA"/>
</dbReference>
<evidence type="ECO:0000256" key="1">
    <source>
        <dbReference type="SAM" id="SignalP"/>
    </source>
</evidence>
<proteinExistence type="predicted"/>
<feature type="signal peptide" evidence="1">
    <location>
        <begin position="1"/>
        <end position="22"/>
    </location>
</feature>
<dbReference type="Proteomes" id="UP000054985">
    <property type="component" value="Unassembled WGS sequence"/>
</dbReference>
<organism evidence="3 5">
    <name type="scientific">Legionella moravica</name>
    <dbReference type="NCBI Taxonomy" id="39962"/>
    <lineage>
        <taxon>Bacteria</taxon>
        <taxon>Pseudomonadati</taxon>
        <taxon>Pseudomonadota</taxon>
        <taxon>Gammaproteobacteria</taxon>
        <taxon>Legionellales</taxon>
        <taxon>Legionellaceae</taxon>
        <taxon>Legionella</taxon>
    </lineage>
</organism>
<evidence type="ECO:0000313" key="4">
    <source>
        <dbReference type="Proteomes" id="UP000054985"/>
    </source>
</evidence>
<sequence length="105" mass="11924">MFARIGLLTMVLNLSLMTSAMAMRCGDKLVYEGDSQYNVLIKCGEPLYKQIYEQSVPIYNQYGYQVGVGTSTIETWIYQKSSAEFQYELIFNSGVLQTINANRNP</sequence>
<evidence type="ECO:0000313" key="3">
    <source>
        <dbReference type="EMBL" id="STX63017.1"/>
    </source>
</evidence>
<dbReference type="Pfam" id="PF11006">
    <property type="entry name" value="DUF2845"/>
    <property type="match status" value="1"/>
</dbReference>
<accession>A0A378JYA3</accession>
<dbReference type="STRING" id="39962.Lmor_1504"/>
<evidence type="ECO:0000313" key="5">
    <source>
        <dbReference type="Proteomes" id="UP000254040"/>
    </source>
</evidence>
<keyword evidence="1" id="KW-0732">Signal</keyword>
<feature type="chain" id="PRO_5016656527" evidence="1">
    <location>
        <begin position="23"/>
        <end position="105"/>
    </location>
</feature>
<keyword evidence="4" id="KW-1185">Reference proteome</keyword>
<reference evidence="3 5" key="2">
    <citation type="submission" date="2018-06" db="EMBL/GenBank/DDBJ databases">
        <authorList>
            <consortium name="Pathogen Informatics"/>
            <person name="Doyle S."/>
        </authorList>
    </citation>
    <scope>NUCLEOTIDE SEQUENCE [LARGE SCALE GENOMIC DNA]</scope>
    <source>
        <strain evidence="3 5">NCTC12239</strain>
    </source>
</reference>
<dbReference type="EMBL" id="UGOG01000001">
    <property type="protein sequence ID" value="STX63017.1"/>
    <property type="molecule type" value="Genomic_DNA"/>
</dbReference>
<dbReference type="AlphaFoldDB" id="A0A378JYA3"/>
<dbReference type="InterPro" id="IPR021268">
    <property type="entry name" value="DUF2845"/>
</dbReference>